<evidence type="ECO:0000313" key="1">
    <source>
        <dbReference type="EMBL" id="KKN56270.1"/>
    </source>
</evidence>
<dbReference type="EMBL" id="LAZR01000851">
    <property type="protein sequence ID" value="KKN56270.1"/>
    <property type="molecule type" value="Genomic_DNA"/>
</dbReference>
<reference evidence="1" key="1">
    <citation type="journal article" date="2015" name="Nature">
        <title>Complex archaea that bridge the gap between prokaryotes and eukaryotes.</title>
        <authorList>
            <person name="Spang A."/>
            <person name="Saw J.H."/>
            <person name="Jorgensen S.L."/>
            <person name="Zaremba-Niedzwiedzka K."/>
            <person name="Martijn J."/>
            <person name="Lind A.E."/>
            <person name="van Eijk R."/>
            <person name="Schleper C."/>
            <person name="Guy L."/>
            <person name="Ettema T.J."/>
        </authorList>
    </citation>
    <scope>NUCLEOTIDE SEQUENCE</scope>
</reference>
<proteinExistence type="predicted"/>
<sequence length="94" mass="10258">MTLKGRKPLVTLEISLDLEEIKRAAGVPLKTIIESSDKIQEKVEDILTLIYPNLTIVDVSKSAACITSFECNPLSSSVISAIFQGYAKDDKSKS</sequence>
<gene>
    <name evidence="1" type="ORF">LCGC14_0574150</name>
</gene>
<dbReference type="AlphaFoldDB" id="A0A0F9RII5"/>
<accession>A0A0F9RII5</accession>
<organism evidence="1">
    <name type="scientific">marine sediment metagenome</name>
    <dbReference type="NCBI Taxonomy" id="412755"/>
    <lineage>
        <taxon>unclassified sequences</taxon>
        <taxon>metagenomes</taxon>
        <taxon>ecological metagenomes</taxon>
    </lineage>
</organism>
<protein>
    <submittedName>
        <fullName evidence="1">Uncharacterized protein</fullName>
    </submittedName>
</protein>
<name>A0A0F9RII5_9ZZZZ</name>
<comment type="caution">
    <text evidence="1">The sequence shown here is derived from an EMBL/GenBank/DDBJ whole genome shotgun (WGS) entry which is preliminary data.</text>
</comment>